<dbReference type="Pfam" id="PF00005">
    <property type="entry name" value="ABC_tran"/>
    <property type="match status" value="1"/>
</dbReference>
<evidence type="ECO:0000256" key="5">
    <source>
        <dbReference type="ARBA" id="ARBA00023251"/>
    </source>
</evidence>
<dbReference type="PANTHER" id="PTHR42711">
    <property type="entry name" value="ABC TRANSPORTER ATP-BINDING PROTEIN"/>
    <property type="match status" value="1"/>
</dbReference>
<dbReference type="InterPro" id="IPR027417">
    <property type="entry name" value="P-loop_NTPase"/>
</dbReference>
<name>A0A849AAA3_9ACTN</name>
<dbReference type="SMART" id="SM00382">
    <property type="entry name" value="AAA"/>
    <property type="match status" value="1"/>
</dbReference>
<evidence type="ECO:0000256" key="1">
    <source>
        <dbReference type="ARBA" id="ARBA00004202"/>
    </source>
</evidence>
<dbReference type="AlphaFoldDB" id="A0A849AAA3"/>
<organism evidence="7 8">
    <name type="scientific">Nakamurella aerolata</name>
    <dbReference type="NCBI Taxonomy" id="1656892"/>
    <lineage>
        <taxon>Bacteria</taxon>
        <taxon>Bacillati</taxon>
        <taxon>Actinomycetota</taxon>
        <taxon>Actinomycetes</taxon>
        <taxon>Nakamurellales</taxon>
        <taxon>Nakamurellaceae</taxon>
        <taxon>Nakamurella</taxon>
    </lineage>
</organism>
<dbReference type="Proteomes" id="UP000562984">
    <property type="component" value="Unassembled WGS sequence"/>
</dbReference>
<keyword evidence="4 7" id="KW-0067">ATP-binding</keyword>
<evidence type="ECO:0000313" key="8">
    <source>
        <dbReference type="Proteomes" id="UP000562984"/>
    </source>
</evidence>
<dbReference type="PROSITE" id="PS50893">
    <property type="entry name" value="ABC_TRANSPORTER_2"/>
    <property type="match status" value="1"/>
</dbReference>
<keyword evidence="8" id="KW-1185">Reference proteome</keyword>
<dbReference type="GO" id="GO:0005886">
    <property type="term" value="C:plasma membrane"/>
    <property type="evidence" value="ECO:0007669"/>
    <property type="project" value="UniProtKB-SubCell"/>
</dbReference>
<accession>A0A849AAA3</accession>
<evidence type="ECO:0000256" key="3">
    <source>
        <dbReference type="ARBA" id="ARBA00022741"/>
    </source>
</evidence>
<proteinExistence type="predicted"/>
<dbReference type="PROSITE" id="PS00211">
    <property type="entry name" value="ABC_TRANSPORTER_1"/>
    <property type="match status" value="1"/>
</dbReference>
<dbReference type="InterPro" id="IPR050763">
    <property type="entry name" value="ABC_transporter_ATP-binding"/>
</dbReference>
<dbReference type="SUPFAM" id="SSF52540">
    <property type="entry name" value="P-loop containing nucleoside triphosphate hydrolases"/>
    <property type="match status" value="1"/>
</dbReference>
<evidence type="ECO:0000259" key="6">
    <source>
        <dbReference type="PROSITE" id="PS50893"/>
    </source>
</evidence>
<reference evidence="7 8" key="1">
    <citation type="submission" date="2020-05" db="EMBL/GenBank/DDBJ databases">
        <title>Nakamurella sp. DB0629 isolated from air conditioner.</title>
        <authorList>
            <person name="Kim D.H."/>
            <person name="Kim D.-U."/>
        </authorList>
    </citation>
    <scope>NUCLEOTIDE SEQUENCE [LARGE SCALE GENOMIC DNA]</scope>
    <source>
        <strain evidence="7 8">DB0629</strain>
    </source>
</reference>
<comment type="caution">
    <text evidence="7">The sequence shown here is derived from an EMBL/GenBank/DDBJ whole genome shotgun (WGS) entry which is preliminary data.</text>
</comment>
<dbReference type="CDD" id="cd03230">
    <property type="entry name" value="ABC_DR_subfamily_A"/>
    <property type="match status" value="1"/>
</dbReference>
<protein>
    <submittedName>
        <fullName evidence="7">ABC transporter ATP-binding protein</fullName>
    </submittedName>
</protein>
<dbReference type="GO" id="GO:0016887">
    <property type="term" value="F:ATP hydrolysis activity"/>
    <property type="evidence" value="ECO:0007669"/>
    <property type="project" value="InterPro"/>
</dbReference>
<keyword evidence="5" id="KW-0046">Antibiotic resistance</keyword>
<dbReference type="EMBL" id="JABEND010000013">
    <property type="protein sequence ID" value="NNG37449.1"/>
    <property type="molecule type" value="Genomic_DNA"/>
</dbReference>
<evidence type="ECO:0000313" key="7">
    <source>
        <dbReference type="EMBL" id="NNG37449.1"/>
    </source>
</evidence>
<dbReference type="InterPro" id="IPR003593">
    <property type="entry name" value="AAA+_ATPase"/>
</dbReference>
<gene>
    <name evidence="7" type="ORF">HKD39_17430</name>
</gene>
<sequence length="327" mass="34733">MSAGAGTGPDGDDPVVVSGLRKSYGPFRAVDDLDLRVRRGEVLALLGPNGAGKTTTVEILQGFRRRDGGRVSVLGCDPAHDRRGWRARIGVVPQSTGGYDDLTVSDVLRHFTALYPRPLPVGRLLEMVGLAAKANVRASTLSGGQQRRLDVAVGVAGDPELIFLDEPTTGLDPAARREAWELVRFFAGRGATTLLTTHYLDEAQALADRAAVIVGGRVVECGPVDRLGAAHRSGATISFRLSRGQSASSVRALFPQLAVDGAGQVSWESTAPTGDLGRLLAWAEQHRLGEITDLQLRRPSLEDNYLRIVAEHTGQPPAADLAGVRAS</sequence>
<dbReference type="PANTHER" id="PTHR42711:SF17">
    <property type="entry name" value="ABC TRANSPORTER ATP-BINDING PROTEIN"/>
    <property type="match status" value="1"/>
</dbReference>
<evidence type="ECO:0000256" key="4">
    <source>
        <dbReference type="ARBA" id="ARBA00022840"/>
    </source>
</evidence>
<dbReference type="Gene3D" id="3.40.50.300">
    <property type="entry name" value="P-loop containing nucleotide triphosphate hydrolases"/>
    <property type="match status" value="1"/>
</dbReference>
<comment type="subcellular location">
    <subcellularLocation>
        <location evidence="1">Cell membrane</location>
        <topology evidence="1">Peripheral membrane protein</topology>
    </subcellularLocation>
</comment>
<evidence type="ECO:0000256" key="2">
    <source>
        <dbReference type="ARBA" id="ARBA00022448"/>
    </source>
</evidence>
<dbReference type="InterPro" id="IPR003439">
    <property type="entry name" value="ABC_transporter-like_ATP-bd"/>
</dbReference>
<dbReference type="InterPro" id="IPR017871">
    <property type="entry name" value="ABC_transporter-like_CS"/>
</dbReference>
<feature type="domain" description="ABC transporter" evidence="6">
    <location>
        <begin position="15"/>
        <end position="240"/>
    </location>
</feature>
<dbReference type="GO" id="GO:0046677">
    <property type="term" value="P:response to antibiotic"/>
    <property type="evidence" value="ECO:0007669"/>
    <property type="project" value="UniProtKB-KW"/>
</dbReference>
<keyword evidence="3" id="KW-0547">Nucleotide-binding</keyword>
<dbReference type="GO" id="GO:0005524">
    <property type="term" value="F:ATP binding"/>
    <property type="evidence" value="ECO:0007669"/>
    <property type="project" value="UniProtKB-KW"/>
</dbReference>
<keyword evidence="2" id="KW-0813">Transport</keyword>